<dbReference type="PANTHER" id="PTHR12215">
    <property type="entry name" value="PHOSPHOPANTETHEINE TRANSFERASE"/>
    <property type="match status" value="1"/>
</dbReference>
<dbReference type="RefSeq" id="WP_265722235.1">
    <property type="nucleotide sequence ID" value="NZ_JAPIVK010000020.1"/>
</dbReference>
<dbReference type="Gene3D" id="3.90.470.20">
    <property type="entry name" value="4'-phosphopantetheinyl transferase domain"/>
    <property type="match status" value="2"/>
</dbReference>
<evidence type="ECO:0000256" key="2">
    <source>
        <dbReference type="ARBA" id="ARBA00022679"/>
    </source>
</evidence>
<dbReference type="EMBL" id="JBHUJD010000002">
    <property type="protein sequence ID" value="MFD2309161.1"/>
    <property type="molecule type" value="Genomic_DNA"/>
</dbReference>
<accession>A0ABW5E6R0</accession>
<keyword evidence="2 4" id="KW-0808">Transferase</keyword>
<dbReference type="Proteomes" id="UP001597425">
    <property type="component" value="Unassembled WGS sequence"/>
</dbReference>
<dbReference type="PANTHER" id="PTHR12215:SF10">
    <property type="entry name" value="L-AMINOADIPATE-SEMIALDEHYDE DEHYDROGENASE-PHOSPHOPANTETHEINYL TRANSFERASE"/>
    <property type="match status" value="1"/>
</dbReference>
<protein>
    <submittedName>
        <fullName evidence="4">4'-phosphopantetheinyl transferase family protein</fullName>
    </submittedName>
</protein>
<dbReference type="SUPFAM" id="SSF56214">
    <property type="entry name" value="4'-phosphopantetheinyl transferase"/>
    <property type="match status" value="2"/>
</dbReference>
<dbReference type="GO" id="GO:0016740">
    <property type="term" value="F:transferase activity"/>
    <property type="evidence" value="ECO:0007669"/>
    <property type="project" value="UniProtKB-KW"/>
</dbReference>
<gene>
    <name evidence="4" type="ORF">ACFSKX_01920</name>
</gene>
<dbReference type="Pfam" id="PF01648">
    <property type="entry name" value="ACPS"/>
    <property type="match status" value="1"/>
</dbReference>
<name>A0ABW5E6R0_9GAMM</name>
<reference evidence="5" key="1">
    <citation type="journal article" date="2019" name="Int. J. Syst. Evol. Microbiol.">
        <title>The Global Catalogue of Microorganisms (GCM) 10K type strain sequencing project: providing services to taxonomists for standard genome sequencing and annotation.</title>
        <authorList>
            <consortium name="The Broad Institute Genomics Platform"/>
            <consortium name="The Broad Institute Genome Sequencing Center for Infectious Disease"/>
            <person name="Wu L."/>
            <person name="Ma J."/>
        </authorList>
    </citation>
    <scope>NUCLEOTIDE SEQUENCE [LARGE SCALE GENOMIC DNA]</scope>
    <source>
        <strain evidence="5">KCTC 12848</strain>
    </source>
</reference>
<sequence>MLDIWFTREFPDLPPCLNREERGRSERFLRGVDRRTFVQAHTFKRLLISHYDPATAPGDWRFVNSSYGKPGIAPSHRCHFNLSHSGPCLAVALADFPVGVDIERQREMKDVEVLAREVFHPGEREWLVAQPCFLTAFFRLWTVKEAILKAVGTGFSTPPDSFCCEVSSGEFASANVAGSRWHCWSRSGGDFHLSVAAAVQPLSGPRYFQVHGAPVARSVSPSAVCHPSVSRLLRYASSADCCCCR</sequence>
<keyword evidence="5" id="KW-1185">Reference proteome</keyword>
<proteinExistence type="inferred from homology"/>
<dbReference type="InterPro" id="IPR008278">
    <property type="entry name" value="4-PPantetheinyl_Trfase_dom"/>
</dbReference>
<evidence type="ECO:0000313" key="5">
    <source>
        <dbReference type="Proteomes" id="UP001597425"/>
    </source>
</evidence>
<dbReference type="InterPro" id="IPR037143">
    <property type="entry name" value="4-PPantetheinyl_Trfase_dom_sf"/>
</dbReference>
<organism evidence="4 5">
    <name type="scientific">Microbulbifer halophilus</name>
    <dbReference type="NCBI Taxonomy" id="453963"/>
    <lineage>
        <taxon>Bacteria</taxon>
        <taxon>Pseudomonadati</taxon>
        <taxon>Pseudomonadota</taxon>
        <taxon>Gammaproteobacteria</taxon>
        <taxon>Cellvibrionales</taxon>
        <taxon>Microbulbiferaceae</taxon>
        <taxon>Microbulbifer</taxon>
    </lineage>
</organism>
<dbReference type="InterPro" id="IPR050559">
    <property type="entry name" value="P-Pant_transferase_sf"/>
</dbReference>
<comment type="similarity">
    <text evidence="1">Belongs to the P-Pant transferase superfamily. Gsp/Sfp/HetI/AcpT family.</text>
</comment>
<evidence type="ECO:0000313" key="4">
    <source>
        <dbReference type="EMBL" id="MFD2309161.1"/>
    </source>
</evidence>
<evidence type="ECO:0000256" key="1">
    <source>
        <dbReference type="ARBA" id="ARBA00010990"/>
    </source>
</evidence>
<comment type="caution">
    <text evidence="4">The sequence shown here is derived from an EMBL/GenBank/DDBJ whole genome shotgun (WGS) entry which is preliminary data.</text>
</comment>
<evidence type="ECO:0000259" key="3">
    <source>
        <dbReference type="Pfam" id="PF01648"/>
    </source>
</evidence>
<feature type="domain" description="4'-phosphopantetheinyl transferase" evidence="3">
    <location>
        <begin position="97"/>
        <end position="195"/>
    </location>
</feature>